<accession>A0A9W9SWU4</accession>
<organism evidence="2 3">
    <name type="scientific">Penicillium concentricum</name>
    <dbReference type="NCBI Taxonomy" id="293559"/>
    <lineage>
        <taxon>Eukaryota</taxon>
        <taxon>Fungi</taxon>
        <taxon>Dikarya</taxon>
        <taxon>Ascomycota</taxon>
        <taxon>Pezizomycotina</taxon>
        <taxon>Eurotiomycetes</taxon>
        <taxon>Eurotiomycetidae</taxon>
        <taxon>Eurotiales</taxon>
        <taxon>Aspergillaceae</taxon>
        <taxon>Penicillium</taxon>
    </lineage>
</organism>
<dbReference type="GeneID" id="81459833"/>
<reference evidence="2" key="1">
    <citation type="submission" date="2022-12" db="EMBL/GenBank/DDBJ databases">
        <authorList>
            <person name="Petersen C."/>
        </authorList>
    </citation>
    <scope>NUCLEOTIDE SEQUENCE</scope>
    <source>
        <strain evidence="2">IBT 3081</strain>
    </source>
</reference>
<dbReference type="Proteomes" id="UP001147752">
    <property type="component" value="Unassembled WGS sequence"/>
</dbReference>
<reference evidence="2" key="2">
    <citation type="journal article" date="2023" name="IMA Fungus">
        <title>Comparative genomic study of the Penicillium genus elucidates a diverse pangenome and 15 lateral gene transfer events.</title>
        <authorList>
            <person name="Petersen C."/>
            <person name="Sorensen T."/>
            <person name="Nielsen M.R."/>
            <person name="Sondergaard T.E."/>
            <person name="Sorensen J.L."/>
            <person name="Fitzpatrick D.A."/>
            <person name="Frisvad J.C."/>
            <person name="Nielsen K.L."/>
        </authorList>
    </citation>
    <scope>NUCLEOTIDE SEQUENCE</scope>
    <source>
        <strain evidence="2">IBT 3081</strain>
    </source>
</reference>
<keyword evidence="3" id="KW-1185">Reference proteome</keyword>
<sequence>MDKIKTPKEEPQEKTEEQPTTVEEYQRKWDQMLQDTAKQIDKIRENELARRSNNNNQTEQR</sequence>
<comment type="caution">
    <text evidence="2">The sequence shown here is derived from an EMBL/GenBank/DDBJ whole genome shotgun (WGS) entry which is preliminary data.</text>
</comment>
<evidence type="ECO:0000313" key="3">
    <source>
        <dbReference type="Proteomes" id="UP001147752"/>
    </source>
</evidence>
<gene>
    <name evidence="2" type="ORF">N7517_002920</name>
</gene>
<feature type="compositionally biased region" description="Basic and acidic residues" evidence="1">
    <location>
        <begin position="1"/>
        <end position="17"/>
    </location>
</feature>
<proteinExistence type="predicted"/>
<evidence type="ECO:0000313" key="2">
    <source>
        <dbReference type="EMBL" id="KAJ5385009.1"/>
    </source>
</evidence>
<dbReference type="EMBL" id="JAPZBT010000001">
    <property type="protein sequence ID" value="KAJ5385009.1"/>
    <property type="molecule type" value="Genomic_DNA"/>
</dbReference>
<dbReference type="AlphaFoldDB" id="A0A9W9SWU4"/>
<dbReference type="OrthoDB" id="4361805at2759"/>
<dbReference type="RefSeq" id="XP_056584785.1">
    <property type="nucleotide sequence ID" value="XM_056720650.1"/>
</dbReference>
<feature type="region of interest" description="Disordered" evidence="1">
    <location>
        <begin position="1"/>
        <end position="23"/>
    </location>
</feature>
<evidence type="ECO:0000256" key="1">
    <source>
        <dbReference type="SAM" id="MobiDB-lite"/>
    </source>
</evidence>
<protein>
    <submittedName>
        <fullName evidence="2">Uncharacterized protein</fullName>
    </submittedName>
</protein>
<name>A0A9W9SWU4_9EURO</name>